<dbReference type="EMBL" id="JAPMKX010000001">
    <property type="protein sequence ID" value="MCX7537294.1"/>
    <property type="molecule type" value="Genomic_DNA"/>
</dbReference>
<reference evidence="13" key="1">
    <citation type="submission" date="2022-11" db="EMBL/GenBank/DDBJ databases">
        <title>Corynebacterium sp. isolated from Penguins.</title>
        <authorList>
            <person name="Sedlar K."/>
            <person name="Svec P."/>
        </authorList>
    </citation>
    <scope>NUCLEOTIDE SEQUENCE</scope>
    <source>
        <strain evidence="13">P5875</strain>
    </source>
</reference>
<sequence length="221" mass="22854">MTARELEKGNTSGPLAQQPPHIPESGHDRTHRSPDPDTTSVGVSADDRKSAVGQAGQIPVGSGSCTAEHTGTMMSEIRDNAPYIVIAPGLAFAHARPSSAVHRTGMSLIVLKEPVVFGHPDNDPVSLTATDPGTHLSAMKGLTRTLRSAGARDEITRADWAEDGHRIFSGTRHGAGAAAPDQSPAPSATVHGEPDGGTVPSRGLILTVCDTGPGDLTPSRM</sequence>
<keyword evidence="6" id="KW-0598">Phosphotransferase system</keyword>
<keyword evidence="5" id="KW-0808">Transferase</keyword>
<evidence type="ECO:0000256" key="11">
    <source>
        <dbReference type="SAM" id="MobiDB-lite"/>
    </source>
</evidence>
<name>A0A9Q4GN08_9CORY</name>
<dbReference type="GO" id="GO:0016301">
    <property type="term" value="F:kinase activity"/>
    <property type="evidence" value="ECO:0007669"/>
    <property type="project" value="UniProtKB-KW"/>
</dbReference>
<dbReference type="PANTHER" id="PTHR36203:SF1">
    <property type="entry name" value="ASCORBATE-SPECIFIC PTS SYSTEM EIIA COMPONENT"/>
    <property type="match status" value="1"/>
</dbReference>
<evidence type="ECO:0000256" key="7">
    <source>
        <dbReference type="ARBA" id="ARBA00022777"/>
    </source>
</evidence>
<dbReference type="Proteomes" id="UP001070238">
    <property type="component" value="Unassembled WGS sequence"/>
</dbReference>
<dbReference type="SUPFAM" id="SSF55804">
    <property type="entry name" value="Phoshotransferase/anion transport protein"/>
    <property type="match status" value="1"/>
</dbReference>
<dbReference type="InterPro" id="IPR002178">
    <property type="entry name" value="PTS_EIIA_type-2_dom"/>
</dbReference>
<dbReference type="RefSeq" id="WP_267169007.1">
    <property type="nucleotide sequence ID" value="NZ_JAPMKX010000001.1"/>
</dbReference>
<organism evidence="13 14">
    <name type="scientific">Corynebacterium antarcticum</name>
    <dbReference type="NCBI Taxonomy" id="2800405"/>
    <lineage>
        <taxon>Bacteria</taxon>
        <taxon>Bacillati</taxon>
        <taxon>Actinomycetota</taxon>
        <taxon>Actinomycetes</taxon>
        <taxon>Mycobacteriales</taxon>
        <taxon>Corynebacteriaceae</taxon>
        <taxon>Corynebacterium</taxon>
    </lineage>
</organism>
<keyword evidence="13" id="KW-0762">Sugar transport</keyword>
<dbReference type="AlphaFoldDB" id="A0A9Q4GN08"/>
<comment type="caution">
    <text evidence="13">The sequence shown here is derived from an EMBL/GenBank/DDBJ whole genome shotgun (WGS) entry which is preliminary data.</text>
</comment>
<evidence type="ECO:0000256" key="1">
    <source>
        <dbReference type="ARBA" id="ARBA00004496"/>
    </source>
</evidence>
<dbReference type="InterPro" id="IPR051351">
    <property type="entry name" value="Ascorbate-PTS_EIIA_comp"/>
</dbReference>
<dbReference type="InterPro" id="IPR016152">
    <property type="entry name" value="PTrfase/Anion_transptr"/>
</dbReference>
<gene>
    <name evidence="13" type="ORF">OS123_01865</name>
</gene>
<keyword evidence="7" id="KW-0418">Kinase</keyword>
<evidence type="ECO:0000256" key="5">
    <source>
        <dbReference type="ARBA" id="ARBA00022679"/>
    </source>
</evidence>
<accession>A0A9Q4GN08</accession>
<evidence type="ECO:0000313" key="14">
    <source>
        <dbReference type="Proteomes" id="UP001070238"/>
    </source>
</evidence>
<keyword evidence="2" id="KW-0813">Transport</keyword>
<evidence type="ECO:0000256" key="8">
    <source>
        <dbReference type="ARBA" id="ARBA00037387"/>
    </source>
</evidence>
<evidence type="ECO:0000256" key="10">
    <source>
        <dbReference type="ARBA" id="ARBA00042072"/>
    </source>
</evidence>
<dbReference type="PANTHER" id="PTHR36203">
    <property type="entry name" value="ASCORBATE-SPECIFIC PTS SYSTEM EIIA COMPONENT"/>
    <property type="match status" value="1"/>
</dbReference>
<proteinExistence type="predicted"/>
<keyword evidence="3" id="KW-0963">Cytoplasm</keyword>
<evidence type="ECO:0000256" key="9">
    <source>
        <dbReference type="ARBA" id="ARBA00041175"/>
    </source>
</evidence>
<feature type="region of interest" description="Disordered" evidence="11">
    <location>
        <begin position="169"/>
        <end position="221"/>
    </location>
</feature>
<dbReference type="GO" id="GO:0005737">
    <property type="term" value="C:cytoplasm"/>
    <property type="evidence" value="ECO:0007669"/>
    <property type="project" value="UniProtKB-SubCell"/>
</dbReference>
<evidence type="ECO:0000256" key="4">
    <source>
        <dbReference type="ARBA" id="ARBA00022553"/>
    </source>
</evidence>
<feature type="compositionally biased region" description="Low complexity" evidence="11">
    <location>
        <begin position="174"/>
        <end position="188"/>
    </location>
</feature>
<dbReference type="Gene3D" id="3.40.930.10">
    <property type="entry name" value="Mannitol-specific EII, Chain A"/>
    <property type="match status" value="1"/>
</dbReference>
<dbReference type="Pfam" id="PF00359">
    <property type="entry name" value="PTS_EIIA_2"/>
    <property type="match status" value="1"/>
</dbReference>
<dbReference type="GO" id="GO:0009401">
    <property type="term" value="P:phosphoenolpyruvate-dependent sugar phosphotransferase system"/>
    <property type="evidence" value="ECO:0007669"/>
    <property type="project" value="UniProtKB-KW"/>
</dbReference>
<evidence type="ECO:0000256" key="6">
    <source>
        <dbReference type="ARBA" id="ARBA00022683"/>
    </source>
</evidence>
<comment type="function">
    <text evidence="8">The phosphoenolpyruvate-dependent sugar phosphotransferase system (sugar PTS), a major carbohydrate active transport system, catalyzes the phosphorylation of incoming sugar substrates concomitantly with their translocation across the cell membrane. The enzyme II UlaABC PTS system is involved in ascorbate transport.</text>
</comment>
<feature type="region of interest" description="Disordered" evidence="11">
    <location>
        <begin position="1"/>
        <end position="67"/>
    </location>
</feature>
<keyword evidence="4" id="KW-0597">Phosphoprotein</keyword>
<dbReference type="PROSITE" id="PS51094">
    <property type="entry name" value="PTS_EIIA_TYPE_2"/>
    <property type="match status" value="1"/>
</dbReference>
<feature type="compositionally biased region" description="Basic and acidic residues" evidence="11">
    <location>
        <begin position="24"/>
        <end position="35"/>
    </location>
</feature>
<evidence type="ECO:0000259" key="12">
    <source>
        <dbReference type="PROSITE" id="PS51094"/>
    </source>
</evidence>
<evidence type="ECO:0000313" key="13">
    <source>
        <dbReference type="EMBL" id="MCX7537294.1"/>
    </source>
</evidence>
<comment type="subcellular location">
    <subcellularLocation>
        <location evidence="1">Cytoplasm</location>
    </subcellularLocation>
</comment>
<protein>
    <recommendedName>
        <fullName evidence="9">Ascorbate-specific PTS system EIIA component</fullName>
    </recommendedName>
    <alternativeName>
        <fullName evidence="10">Ascorbate-specific phosphotransferase enzyme IIA component</fullName>
    </alternativeName>
</protein>
<evidence type="ECO:0000256" key="2">
    <source>
        <dbReference type="ARBA" id="ARBA00022448"/>
    </source>
</evidence>
<evidence type="ECO:0000256" key="3">
    <source>
        <dbReference type="ARBA" id="ARBA00022490"/>
    </source>
</evidence>
<feature type="domain" description="PTS EIIA type-2" evidence="12">
    <location>
        <begin position="32"/>
        <end position="171"/>
    </location>
</feature>